<dbReference type="EMBL" id="AGCM01000017">
    <property type="protein sequence ID" value="EHM55905.1"/>
    <property type="molecule type" value="Genomic_DNA"/>
</dbReference>
<protein>
    <recommendedName>
        <fullName evidence="3">NADP-dependent oxidoreductase domain-containing protein</fullName>
    </recommendedName>
</protein>
<dbReference type="HOGENOM" id="CLU_3096950_0_0_6"/>
<sequence length="51" mass="5394">MPSRTLGTQGLSVSALGLGCMSMTYSYGDAIPETDGIALIHRRFGRSPALH</sequence>
<dbReference type="AlphaFoldDB" id="G9ZC10"/>
<evidence type="ECO:0008006" key="3">
    <source>
        <dbReference type="Google" id="ProtNLM"/>
    </source>
</evidence>
<comment type="caution">
    <text evidence="1">The sequence shown here is derived from an EMBL/GenBank/DDBJ whole genome shotgun (WGS) entry which is preliminary data.</text>
</comment>
<dbReference type="STRING" id="797473.HMPREF9080_00287"/>
<name>G9ZC10_9GAMM</name>
<evidence type="ECO:0000313" key="2">
    <source>
        <dbReference type="Proteomes" id="UP000004750"/>
    </source>
</evidence>
<dbReference type="PROSITE" id="PS51257">
    <property type="entry name" value="PROKAR_LIPOPROTEIN"/>
    <property type="match status" value="1"/>
</dbReference>
<dbReference type="RefSeq" id="WP_006984314.1">
    <property type="nucleotide sequence ID" value="NZ_JH417888.1"/>
</dbReference>
<organism evidence="1 2">
    <name type="scientific">Cardiobacterium valvarum F0432</name>
    <dbReference type="NCBI Taxonomy" id="797473"/>
    <lineage>
        <taxon>Bacteria</taxon>
        <taxon>Pseudomonadati</taxon>
        <taxon>Pseudomonadota</taxon>
        <taxon>Gammaproteobacteria</taxon>
        <taxon>Cardiobacteriales</taxon>
        <taxon>Cardiobacteriaceae</taxon>
        <taxon>Cardiobacterium</taxon>
    </lineage>
</organism>
<dbReference type="Proteomes" id="UP000004750">
    <property type="component" value="Unassembled WGS sequence"/>
</dbReference>
<reference evidence="1 2" key="1">
    <citation type="submission" date="2011-08" db="EMBL/GenBank/DDBJ databases">
        <authorList>
            <person name="Weinstock G."/>
            <person name="Sodergren E."/>
            <person name="Clifton S."/>
            <person name="Fulton L."/>
            <person name="Fulton B."/>
            <person name="Courtney L."/>
            <person name="Fronick C."/>
            <person name="Harrison M."/>
            <person name="Strong C."/>
            <person name="Farmer C."/>
            <person name="Delahaunty K."/>
            <person name="Markovic C."/>
            <person name="Hall O."/>
            <person name="Minx P."/>
            <person name="Tomlinson C."/>
            <person name="Mitreva M."/>
            <person name="Hou S."/>
            <person name="Chen J."/>
            <person name="Wollam A."/>
            <person name="Pepin K.H."/>
            <person name="Johnson M."/>
            <person name="Bhonagiri V."/>
            <person name="Zhang X."/>
            <person name="Suruliraj S."/>
            <person name="Warren W."/>
            <person name="Chinwalla A."/>
            <person name="Mardis E.R."/>
            <person name="Wilson R.K."/>
        </authorList>
    </citation>
    <scope>NUCLEOTIDE SEQUENCE [LARGE SCALE GENOMIC DNA]</scope>
    <source>
        <strain evidence="1 2">F0432</strain>
    </source>
</reference>
<evidence type="ECO:0000313" key="1">
    <source>
        <dbReference type="EMBL" id="EHM55905.1"/>
    </source>
</evidence>
<dbReference type="Gene3D" id="3.20.20.100">
    <property type="entry name" value="NADP-dependent oxidoreductase domain"/>
    <property type="match status" value="1"/>
</dbReference>
<accession>G9ZC10</accession>
<gene>
    <name evidence="1" type="ORF">HMPREF9080_00287</name>
</gene>
<dbReference type="InterPro" id="IPR036812">
    <property type="entry name" value="NAD(P)_OxRdtase_dom_sf"/>
</dbReference>
<proteinExistence type="predicted"/>
<dbReference type="SUPFAM" id="SSF51430">
    <property type="entry name" value="NAD(P)-linked oxidoreductase"/>
    <property type="match status" value="1"/>
</dbReference>
<dbReference type="PATRIC" id="fig|797473.3.peg.237"/>